<dbReference type="InterPro" id="IPR001638">
    <property type="entry name" value="Solute-binding_3/MltF_N"/>
</dbReference>
<keyword evidence="5" id="KW-1185">Reference proteome</keyword>
<dbReference type="Pfam" id="PF00497">
    <property type="entry name" value="SBP_bac_3"/>
    <property type="match status" value="1"/>
</dbReference>
<dbReference type="PROSITE" id="PS51257">
    <property type="entry name" value="PROKAR_LIPOPROTEIN"/>
    <property type="match status" value="1"/>
</dbReference>
<dbReference type="CDD" id="cd01004">
    <property type="entry name" value="PBP2_MidA_like"/>
    <property type="match status" value="1"/>
</dbReference>
<dbReference type="SMART" id="SM00062">
    <property type="entry name" value="PBPb"/>
    <property type="match status" value="1"/>
</dbReference>
<dbReference type="PANTHER" id="PTHR35936:SF17">
    <property type="entry name" value="ARGININE-BINDING EXTRACELLULAR PROTEIN ARTP"/>
    <property type="match status" value="1"/>
</dbReference>
<dbReference type="PANTHER" id="PTHR35936">
    <property type="entry name" value="MEMBRANE-BOUND LYTIC MUREIN TRANSGLYCOSYLASE F"/>
    <property type="match status" value="1"/>
</dbReference>
<dbReference type="Gene3D" id="3.40.190.10">
    <property type="entry name" value="Periplasmic binding protein-like II"/>
    <property type="match status" value="2"/>
</dbReference>
<feature type="chain" id="PRO_5046993301" evidence="2">
    <location>
        <begin position="25"/>
        <end position="282"/>
    </location>
</feature>
<keyword evidence="1 2" id="KW-0732">Signal</keyword>
<proteinExistence type="predicted"/>
<evidence type="ECO:0000313" key="5">
    <source>
        <dbReference type="Proteomes" id="UP000479226"/>
    </source>
</evidence>
<evidence type="ECO:0000313" key="4">
    <source>
        <dbReference type="EMBL" id="NGN84707.1"/>
    </source>
</evidence>
<feature type="signal peptide" evidence="2">
    <location>
        <begin position="1"/>
        <end position="24"/>
    </location>
</feature>
<organism evidence="4 5">
    <name type="scientific">Arthrobacter silviterrae</name>
    <dbReference type="NCBI Taxonomy" id="2026658"/>
    <lineage>
        <taxon>Bacteria</taxon>
        <taxon>Bacillati</taxon>
        <taxon>Actinomycetota</taxon>
        <taxon>Actinomycetes</taxon>
        <taxon>Micrococcales</taxon>
        <taxon>Micrococcaceae</taxon>
        <taxon>Arthrobacter</taxon>
    </lineage>
</organism>
<evidence type="ECO:0000256" key="2">
    <source>
        <dbReference type="SAM" id="SignalP"/>
    </source>
</evidence>
<dbReference type="SUPFAM" id="SSF53850">
    <property type="entry name" value="Periplasmic binding protein-like II"/>
    <property type="match status" value="1"/>
</dbReference>
<name>A0ABX0DKE6_9MICC</name>
<comment type="caution">
    <text evidence="4">The sequence shown here is derived from an EMBL/GenBank/DDBJ whole genome shotgun (WGS) entry which is preliminary data.</text>
</comment>
<dbReference type="EMBL" id="JAAKZI010000028">
    <property type="protein sequence ID" value="NGN84707.1"/>
    <property type="molecule type" value="Genomic_DNA"/>
</dbReference>
<dbReference type="Proteomes" id="UP000479226">
    <property type="component" value="Unassembled WGS sequence"/>
</dbReference>
<evidence type="ECO:0000259" key="3">
    <source>
        <dbReference type="SMART" id="SM00062"/>
    </source>
</evidence>
<protein>
    <submittedName>
        <fullName evidence="4">ABC transporter substrate-binding protein</fullName>
    </submittedName>
</protein>
<feature type="domain" description="Solute-binding protein family 3/N-terminal" evidence="3">
    <location>
        <begin position="41"/>
        <end position="270"/>
    </location>
</feature>
<gene>
    <name evidence="4" type="ORF">G6N77_14765</name>
</gene>
<evidence type="ECO:0000256" key="1">
    <source>
        <dbReference type="ARBA" id="ARBA00022729"/>
    </source>
</evidence>
<sequence length="282" mass="29937">MKSTFIKVAATASAIFMLAGCGGAATSSTSSAGLSTIKSGVLTVGLSPDFPPMEYLDPKTNQLTGADVDLVNEIAKRLNLKVEFTQQKFDQLVNSVKTERVDITFSGMSDTVARQKTVDFVDYFKSVGRFYTLAANKAKYTKATDACGQAVAVSSATDYFPKLQQFSKDTCESAGLPAVNIIPTDSGAAARLQLDQGRATLAIQGAENLVYFAQQDPGKYDMVLPDLTNTPFGAAVKKGNTALADKVRDAFAAMNTDGTTKKILDKYNVGYGLMAPAINGVK</sequence>
<dbReference type="RefSeq" id="WP_165182932.1">
    <property type="nucleotide sequence ID" value="NZ_JAAKZI010000028.1"/>
</dbReference>
<reference evidence="4 5" key="1">
    <citation type="submission" date="2020-02" db="EMBL/GenBank/DDBJ databases">
        <title>Genome sequence of the type strain DSM 27180 of Arthrobacter silviterrae.</title>
        <authorList>
            <person name="Gao J."/>
            <person name="Sun J."/>
        </authorList>
    </citation>
    <scope>NUCLEOTIDE SEQUENCE [LARGE SCALE GENOMIC DNA]</scope>
    <source>
        <strain evidence="4 5">DSM 27180</strain>
    </source>
</reference>
<accession>A0ABX0DKE6</accession>